<feature type="signal peptide" evidence="1">
    <location>
        <begin position="1"/>
        <end position="18"/>
    </location>
</feature>
<keyword evidence="3" id="KW-1185">Reference proteome</keyword>
<reference evidence="2 3" key="1">
    <citation type="submission" date="2018-11" db="EMBL/GenBank/DDBJ databases">
        <authorList>
            <consortium name="Pathogen Informatics"/>
        </authorList>
    </citation>
    <scope>NUCLEOTIDE SEQUENCE [LARGE SCALE GENOMIC DNA]</scope>
</reference>
<evidence type="ECO:0000313" key="3">
    <source>
        <dbReference type="Proteomes" id="UP000281553"/>
    </source>
</evidence>
<evidence type="ECO:0000256" key="1">
    <source>
        <dbReference type="SAM" id="SignalP"/>
    </source>
</evidence>
<gene>
    <name evidence="2" type="ORF">DILT_LOCUS13163</name>
</gene>
<sequence length="181" mass="19460">MSYPFLSAFCFFLFFSSAVDESEEKHRRTSTTKSPLLGTAAHPLTIVSRKTSVAGPPNNQTSKVPSLVNNETWLALREAAKAATLAIENNIHQQHRQQQSACSSEPAGTIKNFVTVSSVSSASGVMTTSATASSSKEMPQRGIQKLIPSSYQVACMAAGISSVEHHQDYPAIGQLQLKTVF</sequence>
<keyword evidence="1" id="KW-0732">Signal</keyword>
<evidence type="ECO:0000313" key="2">
    <source>
        <dbReference type="EMBL" id="VDN18347.1"/>
    </source>
</evidence>
<feature type="chain" id="PRO_5018186858" evidence="1">
    <location>
        <begin position="19"/>
        <end position="181"/>
    </location>
</feature>
<dbReference type="EMBL" id="UYRU01069084">
    <property type="protein sequence ID" value="VDN18347.1"/>
    <property type="molecule type" value="Genomic_DNA"/>
</dbReference>
<accession>A0A3P7M3C3</accession>
<dbReference type="Proteomes" id="UP000281553">
    <property type="component" value="Unassembled WGS sequence"/>
</dbReference>
<dbReference type="AlphaFoldDB" id="A0A3P7M3C3"/>
<organism evidence="2 3">
    <name type="scientific">Dibothriocephalus latus</name>
    <name type="common">Fish tapeworm</name>
    <name type="synonym">Diphyllobothrium latum</name>
    <dbReference type="NCBI Taxonomy" id="60516"/>
    <lineage>
        <taxon>Eukaryota</taxon>
        <taxon>Metazoa</taxon>
        <taxon>Spiralia</taxon>
        <taxon>Lophotrochozoa</taxon>
        <taxon>Platyhelminthes</taxon>
        <taxon>Cestoda</taxon>
        <taxon>Eucestoda</taxon>
        <taxon>Diphyllobothriidea</taxon>
        <taxon>Diphyllobothriidae</taxon>
        <taxon>Dibothriocephalus</taxon>
    </lineage>
</organism>
<proteinExistence type="predicted"/>
<protein>
    <submittedName>
        <fullName evidence="2">Uncharacterized protein</fullName>
    </submittedName>
</protein>
<name>A0A3P7M3C3_DIBLA</name>